<keyword evidence="3" id="KW-1185">Reference proteome</keyword>
<sequence>MGEFDGEIGRGRQRGSGDDSSSSRESSKERPASSHRIASPAHTDDGDTRMETTADDDTPPPQTRPIIRQAVGFSSDKPPASINTYEAVPETVPKQAYFLPGQIVTQPKPVKTKKPRVKRTDAYPGQQTRFRVGTYDPTPTADPPLDHGSGPYSSMYRGVSGGLPKDSRRFEDSSSTAKGKAPNSLVPLSNASNPTRTRSTESHSSTASRSQPIQQAPPPISRTQNAKSKSSQLGYQQTHQHPPNYSHHQPLLPPPPPPPPSSYYPPTSSAYHGSSSLPPPASPLHYRQDYQSSSREQRERDYQQSYSGPRPSHDAQSDDGKRPGPLRIVTLLIRDTRNGTVDHQLAEVKVHLKQFDTPDGGFWADSKDIAHYLQRGPSRIDGPARAYVLRGKYRQFILRVTADNQDEFMTANVNISPERTLDIVVEMLPPPGGPPLVPVIPTDLLTPSYEESRSGSHSMDVDIQSPPPPTPPPPPPPAPPRDARKRANSPSFDDYDTQRGGPQSHPGPINKTPRHSYSRHYSPGRSPRHASPHYTGAPGGSTVSDGRTSNRRQSLTMDTTPSQNQYTYPMPPVRQSPRPAPPSPPDAPMHTLRPIQSDHEDSSMSPEPDESFISAVDNLLQEDSAAWTAFYKAKAGNKIADVLKQYEFVRQKCKALRGKTIPGFTQTITDEHIVRALKIEEKNYLQMCNKTMDLMMLYGKQGRYYEDPRIEDVINDSESPKYGSNPYKRILHFLEDIDKAWHNGKTEPRQRPQQPRSPTLPLQPPVRAGSHYDSDSMPQRSRTSKALFTQ</sequence>
<dbReference type="Proteomes" id="UP000807469">
    <property type="component" value="Unassembled WGS sequence"/>
</dbReference>
<feature type="compositionally biased region" description="Pro residues" evidence="1">
    <location>
        <begin position="569"/>
        <end position="587"/>
    </location>
</feature>
<organism evidence="2 3">
    <name type="scientific">Pholiota conissans</name>
    <dbReference type="NCBI Taxonomy" id="109636"/>
    <lineage>
        <taxon>Eukaryota</taxon>
        <taxon>Fungi</taxon>
        <taxon>Dikarya</taxon>
        <taxon>Basidiomycota</taxon>
        <taxon>Agaricomycotina</taxon>
        <taxon>Agaricomycetes</taxon>
        <taxon>Agaricomycetidae</taxon>
        <taxon>Agaricales</taxon>
        <taxon>Agaricineae</taxon>
        <taxon>Strophariaceae</taxon>
        <taxon>Pholiota</taxon>
    </lineage>
</organism>
<comment type="caution">
    <text evidence="2">The sequence shown here is derived from an EMBL/GenBank/DDBJ whole genome shotgun (WGS) entry which is preliminary data.</text>
</comment>
<dbReference type="PANTHER" id="PTHR48125:SF12">
    <property type="entry name" value="AT HOOK TRANSCRIPTION FACTOR FAMILY-RELATED"/>
    <property type="match status" value="1"/>
</dbReference>
<feature type="compositionally biased region" description="Pro residues" evidence="1">
    <location>
        <begin position="465"/>
        <end position="480"/>
    </location>
</feature>
<feature type="compositionally biased region" description="Polar residues" evidence="1">
    <location>
        <begin position="541"/>
        <end position="567"/>
    </location>
</feature>
<dbReference type="PANTHER" id="PTHR48125">
    <property type="entry name" value="LP07818P1"/>
    <property type="match status" value="1"/>
</dbReference>
<feature type="compositionally biased region" description="Basic and acidic residues" evidence="1">
    <location>
        <begin position="7"/>
        <end position="32"/>
    </location>
</feature>
<feature type="compositionally biased region" description="Pro residues" evidence="1">
    <location>
        <begin position="251"/>
        <end position="263"/>
    </location>
</feature>
<protein>
    <submittedName>
        <fullName evidence="2">Uncharacterized protein</fullName>
    </submittedName>
</protein>
<feature type="region of interest" description="Disordered" evidence="1">
    <location>
        <begin position="1"/>
        <end position="83"/>
    </location>
</feature>
<reference evidence="2" key="1">
    <citation type="submission" date="2020-11" db="EMBL/GenBank/DDBJ databases">
        <authorList>
            <consortium name="DOE Joint Genome Institute"/>
            <person name="Ahrendt S."/>
            <person name="Riley R."/>
            <person name="Andreopoulos W."/>
            <person name="Labutti K."/>
            <person name="Pangilinan J."/>
            <person name="Ruiz-Duenas F.J."/>
            <person name="Barrasa J.M."/>
            <person name="Sanchez-Garcia M."/>
            <person name="Camarero S."/>
            <person name="Miyauchi S."/>
            <person name="Serrano A."/>
            <person name="Linde D."/>
            <person name="Babiker R."/>
            <person name="Drula E."/>
            <person name="Ayuso-Fernandez I."/>
            <person name="Pacheco R."/>
            <person name="Padilla G."/>
            <person name="Ferreira P."/>
            <person name="Barriuso J."/>
            <person name="Kellner H."/>
            <person name="Castanera R."/>
            <person name="Alfaro M."/>
            <person name="Ramirez L."/>
            <person name="Pisabarro A.G."/>
            <person name="Kuo A."/>
            <person name="Tritt A."/>
            <person name="Lipzen A."/>
            <person name="He G."/>
            <person name="Yan M."/>
            <person name="Ng V."/>
            <person name="Cullen D."/>
            <person name="Martin F."/>
            <person name="Rosso M.-N."/>
            <person name="Henrissat B."/>
            <person name="Hibbett D."/>
            <person name="Martinez A.T."/>
            <person name="Grigoriev I.V."/>
        </authorList>
    </citation>
    <scope>NUCLEOTIDE SEQUENCE</scope>
    <source>
        <strain evidence="2">CIRM-BRFM 674</strain>
    </source>
</reference>
<dbReference type="EMBL" id="MU155177">
    <property type="protein sequence ID" value="KAF9481534.1"/>
    <property type="molecule type" value="Genomic_DNA"/>
</dbReference>
<dbReference type="OrthoDB" id="3215534at2759"/>
<gene>
    <name evidence="2" type="ORF">BDN70DRAFT_854910</name>
</gene>
<name>A0A9P5Z5M6_9AGAR</name>
<feature type="region of interest" description="Disordered" evidence="1">
    <location>
        <begin position="742"/>
        <end position="790"/>
    </location>
</feature>
<feature type="compositionally biased region" description="Basic and acidic residues" evidence="1">
    <location>
        <begin position="42"/>
        <end position="52"/>
    </location>
</feature>
<feature type="region of interest" description="Disordered" evidence="1">
    <location>
        <begin position="436"/>
        <end position="610"/>
    </location>
</feature>
<feature type="region of interest" description="Disordered" evidence="1">
    <location>
        <begin position="107"/>
        <end position="324"/>
    </location>
</feature>
<evidence type="ECO:0000313" key="2">
    <source>
        <dbReference type="EMBL" id="KAF9481534.1"/>
    </source>
</evidence>
<feature type="compositionally biased region" description="Polar residues" evidence="1">
    <location>
        <begin position="223"/>
        <end position="247"/>
    </location>
</feature>
<evidence type="ECO:0000256" key="1">
    <source>
        <dbReference type="SAM" id="MobiDB-lite"/>
    </source>
</evidence>
<feature type="compositionally biased region" description="Low complexity" evidence="1">
    <location>
        <begin position="751"/>
        <end position="760"/>
    </location>
</feature>
<accession>A0A9P5Z5M6</accession>
<proteinExistence type="predicted"/>
<dbReference type="AlphaFoldDB" id="A0A9P5Z5M6"/>
<evidence type="ECO:0000313" key="3">
    <source>
        <dbReference type="Proteomes" id="UP000807469"/>
    </source>
</evidence>
<feature type="compositionally biased region" description="Polar residues" evidence="1">
    <location>
        <begin position="776"/>
        <end position="790"/>
    </location>
</feature>
<feature type="compositionally biased region" description="Low complexity" evidence="1">
    <location>
        <begin position="202"/>
        <end position="214"/>
    </location>
</feature>
<feature type="compositionally biased region" description="Basic and acidic residues" evidence="1">
    <location>
        <begin position="311"/>
        <end position="322"/>
    </location>
</feature>